<reference evidence="3" key="1">
    <citation type="journal article" date="2022" name="Microb. Genom.">
        <title>A global pangenome for the wheat fungal pathogen Pyrenophora tritici-repentis and prediction of effector protein structural homology.</title>
        <authorList>
            <person name="Moolhuijzen P.M."/>
            <person name="See P.T."/>
            <person name="Shi G."/>
            <person name="Powell H.R."/>
            <person name="Cockram J."/>
            <person name="Jorgensen L.N."/>
            <person name="Benslimane H."/>
            <person name="Strelkov S.E."/>
            <person name="Turner J."/>
            <person name="Liu Z."/>
            <person name="Moffat C.S."/>
        </authorList>
    </citation>
    <scope>NUCLEOTIDE SEQUENCE [LARGE SCALE GENOMIC DNA]</scope>
</reference>
<keyword evidence="3" id="KW-1185">Reference proteome</keyword>
<evidence type="ECO:0000256" key="1">
    <source>
        <dbReference type="SAM" id="MobiDB-lite"/>
    </source>
</evidence>
<feature type="compositionally biased region" description="Polar residues" evidence="1">
    <location>
        <begin position="36"/>
        <end position="49"/>
    </location>
</feature>
<gene>
    <name evidence="2" type="ORF">Ptr86124_002460</name>
</gene>
<feature type="region of interest" description="Disordered" evidence="1">
    <location>
        <begin position="1"/>
        <end position="54"/>
    </location>
</feature>
<feature type="compositionally biased region" description="Polar residues" evidence="1">
    <location>
        <begin position="1"/>
        <end position="18"/>
    </location>
</feature>
<comment type="caution">
    <text evidence="2">The sequence shown here is derived from an EMBL/GenBank/DDBJ whole genome shotgun (WGS) entry which is preliminary data.</text>
</comment>
<name>A0A2W1EQB9_9PLEO</name>
<evidence type="ECO:0000313" key="2">
    <source>
        <dbReference type="EMBL" id="KAI1519332.1"/>
    </source>
</evidence>
<dbReference type="Proteomes" id="UP000249757">
    <property type="component" value="Unassembled WGS sequence"/>
</dbReference>
<proteinExistence type="predicted"/>
<sequence length="73" mass="7650">MEHTNLSPASPMSDDLTTTPPPSGFCSAAHRPRLKQQPSIDSNTPQQAVQALPSPVASLSALTAGSLELPRRS</sequence>
<evidence type="ECO:0000313" key="3">
    <source>
        <dbReference type="Proteomes" id="UP000249757"/>
    </source>
</evidence>
<organism evidence="2 3">
    <name type="scientific">Pyrenophora tritici-repentis</name>
    <dbReference type="NCBI Taxonomy" id="45151"/>
    <lineage>
        <taxon>Eukaryota</taxon>
        <taxon>Fungi</taxon>
        <taxon>Dikarya</taxon>
        <taxon>Ascomycota</taxon>
        <taxon>Pezizomycotina</taxon>
        <taxon>Dothideomycetes</taxon>
        <taxon>Pleosporomycetidae</taxon>
        <taxon>Pleosporales</taxon>
        <taxon>Pleosporineae</taxon>
        <taxon>Pleosporaceae</taxon>
        <taxon>Pyrenophora</taxon>
    </lineage>
</organism>
<dbReference type="OrthoDB" id="10499722at2759"/>
<accession>A0A2W1EQB9</accession>
<dbReference type="EMBL" id="NRDI02000002">
    <property type="protein sequence ID" value="KAI1519332.1"/>
    <property type="molecule type" value="Genomic_DNA"/>
</dbReference>
<protein>
    <submittedName>
        <fullName evidence="2">Uncharacterized protein</fullName>
    </submittedName>
</protein>
<dbReference type="AlphaFoldDB" id="A0A2W1EQB9"/>